<dbReference type="PANTHER" id="PTHR10146">
    <property type="entry name" value="PROLINE SYNTHETASE CO-TRANSCRIBED BACTERIAL HOMOLOG PROTEIN"/>
    <property type="match status" value="1"/>
</dbReference>
<sequence length="277" mass="29858">MTCDVVSTRKRAQERHSLARLRTPGSCWPLAQACRSRGAQGAVSWGPVNEDESTISARLAAVRARIDEAAIRAGRSPRAVRLVAVSKTKPPEAIRAAYAAGQRDFGENYVQELVQKATALADLPELRLHFIGALQRNKAKLAASVAAVIQTVDREELATELDRRAGALGRKLDVLLEVNVGGEESKAGCAPEALPALLEAARRAEHLRVVGLMAIPPFLDDPEAVRPFFARLRALRDTLEAPALLPELSMGMSHDFHVAIEEGATIVRVGTAIFGAR</sequence>
<keyword evidence="1 2" id="KW-0663">Pyridoxal phosphate</keyword>
<comment type="cofactor">
    <cofactor evidence="3">
        <name>pyridoxal 5'-phosphate</name>
        <dbReference type="ChEBI" id="CHEBI:597326"/>
    </cofactor>
</comment>
<evidence type="ECO:0000259" key="5">
    <source>
        <dbReference type="Pfam" id="PF01168"/>
    </source>
</evidence>
<dbReference type="FunFam" id="3.20.20.10:FF:000018">
    <property type="entry name" value="Pyridoxal phosphate homeostasis protein"/>
    <property type="match status" value="1"/>
</dbReference>
<dbReference type="NCBIfam" id="TIGR00044">
    <property type="entry name" value="YggS family pyridoxal phosphate-dependent enzyme"/>
    <property type="match status" value="1"/>
</dbReference>
<accession>A0A4U1IQP1</accession>
<comment type="function">
    <text evidence="2">Pyridoxal 5'-phosphate (PLP)-binding protein, which is involved in PLP homeostasis.</text>
</comment>
<dbReference type="InterPro" id="IPR001608">
    <property type="entry name" value="Ala_racemase_N"/>
</dbReference>
<gene>
    <name evidence="6" type="ORF">E8A74_45290</name>
</gene>
<dbReference type="Gene3D" id="3.20.20.10">
    <property type="entry name" value="Alanine racemase"/>
    <property type="match status" value="1"/>
</dbReference>
<dbReference type="AlphaFoldDB" id="A0A4U1IQP1"/>
<dbReference type="CDD" id="cd00635">
    <property type="entry name" value="PLPDE_III_YBL036c_like"/>
    <property type="match status" value="1"/>
</dbReference>
<comment type="caution">
    <text evidence="6">The sequence shown here is derived from an EMBL/GenBank/DDBJ whole genome shotgun (WGS) entry which is preliminary data.</text>
</comment>
<dbReference type="PIRSF" id="PIRSF004848">
    <property type="entry name" value="YBL036c_PLPDEIII"/>
    <property type="match status" value="1"/>
</dbReference>
<dbReference type="EMBL" id="SSMQ01000086">
    <property type="protein sequence ID" value="TKC96475.1"/>
    <property type="molecule type" value="Genomic_DNA"/>
</dbReference>
<reference evidence="6 7" key="1">
    <citation type="submission" date="2019-04" db="EMBL/GenBank/DDBJ databases">
        <authorList>
            <person name="Li Y."/>
            <person name="Wang J."/>
        </authorList>
    </citation>
    <scope>NUCLEOTIDE SEQUENCE [LARGE SCALE GENOMIC DNA]</scope>
    <source>
        <strain evidence="6 7">DSM 14668</strain>
    </source>
</reference>
<evidence type="ECO:0000256" key="2">
    <source>
        <dbReference type="HAMAP-Rule" id="MF_02087"/>
    </source>
</evidence>
<feature type="domain" description="Alanine racemase N-terminal" evidence="5">
    <location>
        <begin position="59"/>
        <end position="276"/>
    </location>
</feature>
<proteinExistence type="inferred from homology"/>
<organism evidence="6 7">
    <name type="scientific">Polyangium fumosum</name>
    <dbReference type="NCBI Taxonomy" id="889272"/>
    <lineage>
        <taxon>Bacteria</taxon>
        <taxon>Pseudomonadati</taxon>
        <taxon>Myxococcota</taxon>
        <taxon>Polyangia</taxon>
        <taxon>Polyangiales</taxon>
        <taxon>Polyangiaceae</taxon>
        <taxon>Polyangium</taxon>
    </lineage>
</organism>
<evidence type="ECO:0000256" key="4">
    <source>
        <dbReference type="RuleBase" id="RU004514"/>
    </source>
</evidence>
<dbReference type="InterPro" id="IPR011078">
    <property type="entry name" value="PyrdxlP_homeostasis"/>
</dbReference>
<feature type="modified residue" description="N6-(pyridoxal phosphate)lysine" evidence="2 3">
    <location>
        <position position="87"/>
    </location>
</feature>
<evidence type="ECO:0000256" key="3">
    <source>
        <dbReference type="PIRSR" id="PIRSR004848-1"/>
    </source>
</evidence>
<dbReference type="GO" id="GO:0030170">
    <property type="term" value="F:pyridoxal phosphate binding"/>
    <property type="evidence" value="ECO:0007669"/>
    <property type="project" value="UniProtKB-UniRule"/>
</dbReference>
<dbReference type="Proteomes" id="UP000309215">
    <property type="component" value="Unassembled WGS sequence"/>
</dbReference>
<protein>
    <recommendedName>
        <fullName evidence="2">Pyridoxal phosphate homeostasis protein</fullName>
        <shortName evidence="2">PLP homeostasis protein</shortName>
    </recommendedName>
</protein>
<dbReference type="HAMAP" id="MF_02087">
    <property type="entry name" value="PLP_homeostasis"/>
    <property type="match status" value="1"/>
</dbReference>
<name>A0A4U1IQP1_9BACT</name>
<dbReference type="InterPro" id="IPR029066">
    <property type="entry name" value="PLP-binding_barrel"/>
</dbReference>
<dbReference type="PANTHER" id="PTHR10146:SF14">
    <property type="entry name" value="PYRIDOXAL PHOSPHATE HOMEOSTASIS PROTEIN"/>
    <property type="match status" value="1"/>
</dbReference>
<dbReference type="OrthoDB" id="9804072at2"/>
<dbReference type="Pfam" id="PF01168">
    <property type="entry name" value="Ala_racemase_N"/>
    <property type="match status" value="1"/>
</dbReference>
<comment type="similarity">
    <text evidence="2 4">Belongs to the pyridoxal phosphate-binding protein YggS/PROSC family.</text>
</comment>
<evidence type="ECO:0000256" key="1">
    <source>
        <dbReference type="ARBA" id="ARBA00022898"/>
    </source>
</evidence>
<dbReference type="SUPFAM" id="SSF51419">
    <property type="entry name" value="PLP-binding barrel"/>
    <property type="match status" value="1"/>
</dbReference>
<evidence type="ECO:0000313" key="7">
    <source>
        <dbReference type="Proteomes" id="UP000309215"/>
    </source>
</evidence>
<evidence type="ECO:0000313" key="6">
    <source>
        <dbReference type="EMBL" id="TKC96475.1"/>
    </source>
</evidence>
<keyword evidence="7" id="KW-1185">Reference proteome</keyword>